<organism evidence="1 2">
    <name type="scientific">Niabella yanshanensis</name>
    <dbReference type="NCBI Taxonomy" id="577386"/>
    <lineage>
        <taxon>Bacteria</taxon>
        <taxon>Pseudomonadati</taxon>
        <taxon>Bacteroidota</taxon>
        <taxon>Chitinophagia</taxon>
        <taxon>Chitinophagales</taxon>
        <taxon>Chitinophagaceae</taxon>
        <taxon>Niabella</taxon>
    </lineage>
</organism>
<keyword evidence="2" id="KW-1185">Reference proteome</keyword>
<name>A0ABZ0W8Y8_9BACT</name>
<evidence type="ECO:0000313" key="2">
    <source>
        <dbReference type="Proteomes" id="UP001325680"/>
    </source>
</evidence>
<dbReference type="Proteomes" id="UP001325680">
    <property type="component" value="Chromosome"/>
</dbReference>
<evidence type="ECO:0008006" key="3">
    <source>
        <dbReference type="Google" id="ProtNLM"/>
    </source>
</evidence>
<proteinExistence type="predicted"/>
<sequence>MRTTVVLLIAIFLVACSKSDNKVESDCDAKMIAKFKDQITCTEIPTMGPCYYLAKGIYKGEEIYFMNIVCAACNTMPPGEGYNCDGRKIVIEDFTKNVTDARAVSPQRKD</sequence>
<dbReference type="PROSITE" id="PS51257">
    <property type="entry name" value="PROKAR_LIPOPROTEIN"/>
    <property type="match status" value="1"/>
</dbReference>
<dbReference type="EMBL" id="CP139960">
    <property type="protein sequence ID" value="WQD39740.1"/>
    <property type="molecule type" value="Genomic_DNA"/>
</dbReference>
<gene>
    <name evidence="1" type="ORF">U0035_06220</name>
</gene>
<accession>A0ABZ0W8Y8</accession>
<dbReference type="RefSeq" id="WP_114789157.1">
    <property type="nucleotide sequence ID" value="NZ_CP139960.1"/>
</dbReference>
<evidence type="ECO:0000313" key="1">
    <source>
        <dbReference type="EMBL" id="WQD39740.1"/>
    </source>
</evidence>
<protein>
    <recommendedName>
        <fullName evidence="3">Lipoprotein</fullName>
    </recommendedName>
</protein>
<reference evidence="1 2" key="1">
    <citation type="submission" date="2023-12" db="EMBL/GenBank/DDBJ databases">
        <title>Genome sequencing and assembly of bacterial species from a model synthetic community.</title>
        <authorList>
            <person name="Hogle S.L."/>
        </authorList>
    </citation>
    <scope>NUCLEOTIDE SEQUENCE [LARGE SCALE GENOMIC DNA]</scope>
    <source>
        <strain evidence="1 2">HAMBI_3031</strain>
    </source>
</reference>